<feature type="region of interest" description="Disordered" evidence="2">
    <location>
        <begin position="207"/>
        <end position="226"/>
    </location>
</feature>
<feature type="compositionally biased region" description="Low complexity" evidence="2">
    <location>
        <begin position="256"/>
        <end position="267"/>
    </location>
</feature>
<name>A0A0K0FAD0_STRVS</name>
<dbReference type="SUPFAM" id="SSF49265">
    <property type="entry name" value="Fibronectin type III"/>
    <property type="match status" value="5"/>
</dbReference>
<dbReference type="PANTHER" id="PTHR46708:SF11">
    <property type="entry name" value="RECEPTOR-TYPE TYROSINE-PROTEIN PHOSPHATASE ETA-LIKE"/>
    <property type="match status" value="1"/>
</dbReference>
<evidence type="ECO:0000313" key="5">
    <source>
        <dbReference type="Proteomes" id="UP000035680"/>
    </source>
</evidence>
<keyword evidence="3" id="KW-0812">Transmembrane</keyword>
<dbReference type="PANTHER" id="PTHR46708">
    <property type="entry name" value="TENASCIN"/>
    <property type="match status" value="1"/>
</dbReference>
<evidence type="ECO:0000256" key="2">
    <source>
        <dbReference type="SAM" id="MobiDB-lite"/>
    </source>
</evidence>
<keyword evidence="5" id="KW-1185">Reference proteome</keyword>
<dbReference type="WBParaSite" id="SVE_0578300.1">
    <property type="protein sequence ID" value="SVE_0578300.1"/>
    <property type="gene ID" value="SVE_0578300"/>
</dbReference>
<dbReference type="SMART" id="SM00060">
    <property type="entry name" value="FN3"/>
    <property type="match status" value="6"/>
</dbReference>
<evidence type="ECO:0000259" key="4">
    <source>
        <dbReference type="PROSITE" id="PS50853"/>
    </source>
</evidence>
<feature type="region of interest" description="Disordered" evidence="2">
    <location>
        <begin position="559"/>
        <end position="671"/>
    </location>
</feature>
<feature type="domain" description="Fibronectin type-III" evidence="4">
    <location>
        <begin position="817"/>
        <end position="908"/>
    </location>
</feature>
<feature type="compositionally biased region" description="Polar residues" evidence="2">
    <location>
        <begin position="1716"/>
        <end position="1731"/>
    </location>
</feature>
<feature type="compositionally biased region" description="Polar residues" evidence="2">
    <location>
        <begin position="283"/>
        <end position="292"/>
    </location>
</feature>
<protein>
    <submittedName>
        <fullName evidence="6">Fibronectin type-III domain-containing protein</fullName>
    </submittedName>
</protein>
<evidence type="ECO:0000256" key="3">
    <source>
        <dbReference type="SAM" id="Phobius"/>
    </source>
</evidence>
<feature type="domain" description="Fibronectin type-III" evidence="4">
    <location>
        <begin position="1279"/>
        <end position="1388"/>
    </location>
</feature>
<dbReference type="Gene3D" id="2.60.40.10">
    <property type="entry name" value="Immunoglobulins"/>
    <property type="match status" value="7"/>
</dbReference>
<feature type="transmembrane region" description="Helical" evidence="3">
    <location>
        <begin position="1755"/>
        <end position="1775"/>
    </location>
</feature>
<reference evidence="5" key="1">
    <citation type="submission" date="2014-07" db="EMBL/GenBank/DDBJ databases">
        <authorList>
            <person name="Martin A.A"/>
            <person name="De Silva N."/>
        </authorList>
    </citation>
    <scope>NUCLEOTIDE SEQUENCE</scope>
</reference>
<keyword evidence="1" id="KW-0677">Repeat</keyword>
<dbReference type="InterPro" id="IPR003961">
    <property type="entry name" value="FN3_dom"/>
</dbReference>
<feature type="compositionally biased region" description="Acidic residues" evidence="2">
    <location>
        <begin position="150"/>
        <end position="165"/>
    </location>
</feature>
<feature type="region of interest" description="Disordered" evidence="2">
    <location>
        <begin position="1702"/>
        <end position="1731"/>
    </location>
</feature>
<accession>A0A0K0FAD0</accession>
<proteinExistence type="predicted"/>
<feature type="domain" description="Fibronectin type-III" evidence="4">
    <location>
        <begin position="917"/>
        <end position="1026"/>
    </location>
</feature>
<feature type="compositionally biased region" description="Low complexity" evidence="2">
    <location>
        <begin position="559"/>
        <end position="575"/>
    </location>
</feature>
<dbReference type="InterPro" id="IPR013783">
    <property type="entry name" value="Ig-like_fold"/>
</dbReference>
<keyword evidence="3" id="KW-1133">Transmembrane helix</keyword>
<sequence length="1781" mass="201713">MTIAACSIVTSPPPPQPPTADNNNSNIDNNIDKLPRKNINQDIENMSSETKNSPHSRGRNKASESSDDSESSGLGGSQKDHTLNTDDESETIDTINVHLNNDDSKNVTQFLGKISEESEKKGINKEVNEYDECKNGNNQFDSSRKKNEYVDEEDEQEEGEEEDATQETQIIYDEYDGIFDDKEIYHSNDGIDKKNTNKKEICSGIDSVMYEDNSANDDYSTDDEKRSSKLKIIYENDANNHDDNEEEISNDENIDPDNNNNHQNENISNREDESLNDEEDINNRSQNNSAMGYSNDEVPRYSNERLVSDNNYGTSSIKSQRQQPPPEGTYINGVWIPNSRLSHLQQMTFNGLQFQPIPGFPQYLVPPPVQMMPQMVTQVSPQSINSQQLQTMATESTPNSQNPLSTIPSLQAFVMPQHLYPYFVDNRFSEFRNIIATGPTTINAPIPSEEGYDLFLHLQEGESISLCVGSPDMSKLTGPISMRWVARPGVIPTALPLVVPPGHIVQQLIDERGILRHMILSPDSQVYHNEKEKNNSIPNTSSSNSNNIILNCNNTKQQLNSNISNNNNNNNINNNGMLRPRSHTTSIHYNKGGDRNSPSDGGQRNINYHGKNNRMSPGVNNFTGNNIKNHNNMTSSSNRPQQQNNYHYPNAGHSGGGNQNTRYNSSHAKQHQQYDNYSQNNNNHKNITFEPYEIEYLHQVLSSINPPQLIRCGSREAEISWNEIDIKELSLHNNVSTSINIEPSEFAYEVFLYEHSESGRLILNQTADRNQFKMKLLKLKPFTNYWVNMRVALIDRDIYGSPSKYLSFKTNPSVPDAPSSVKCISKSATWVQITWKYPNNNGSQITNFIVQFAKNKLDPFDKVWEGLSDTCKITDLEPSSSYRVRIIAVNSEGNSEPSLMIPVNTYAVHKNTTPSKPPNLPTVIEVGAEKVKIRWDENQNTNDNKGNYLNSKNSQSHSSLIYTLEMCEVNDKVISKLTTVPKHKYIFNTAVVDVLPDKEYQFRIAVSHPNGNCVRSDWVTVHTPSKDGNVERFSDIAPKGIVFTPTPINLKRLRTLENDAIEIGWQYTGKEDVYYVLEGCYSTDCINWKVIYNGKMNSYVNKDTKLSAFRVRAINGDEHSSAWSEVMFAVRKNISNDKNFGINNDSHSTTVGKPPCSTQPKFSNITSNSVKISWKLVFFNSSKNDECNINDNNSSTPHYSINSFIASNTPVFYELQRVDTTPIIIYSGDVPEYTMEKLNAMEHLQVRVRAVAIDKMGVRNEGDWSCVASCCTLSSLPSKPLNLKIQTVSGALGQNKCGVKLLIWNQPSEMNGCEIIEYKIYKFQEEINENNIIDKVNRHFEYFSSTVDTNLMLDNLIANQRYVFTVTAFTNLGESEHSDHAEFITEQSVPFPPTSFDIIDITTNSFEVIWKEPKMKSNEITKYCLEIYNGHKCESLKAVRDGETIPMEIFYTEPDINNKIITDLKPETPYYVKLYGISKTGKGIEVIKLINTLPKPPVPPNLTVLLAASNFLKIKINASNDINYFSLEQEIEGDFEEIYHGELRTVKAKNLDENTFYNFRVRAAFNQSHQYGDYSSTYTFKTSHTPPPQLKASPTITEISQGTFNIEWPHVKMIGLQDNDDIICYRLQITNRFGKEKNGEPWKTIYEGTNNSFIYETDNGSLVYSKQIRIIVIKFVDGIEVQSLPSPIFNFKPILTHSIPDSPRKRNCNNGKVDDSNASTTSTSPTKINKSMIGSSKRRWWIVNFCRRHARDIKMGVLCIILAFVAICIISAFFTRMTSGK</sequence>
<dbReference type="CDD" id="cd00063">
    <property type="entry name" value="FN3"/>
    <property type="match status" value="4"/>
</dbReference>
<feature type="compositionally biased region" description="Basic and acidic residues" evidence="2">
    <location>
        <begin position="114"/>
        <end position="134"/>
    </location>
</feature>
<feature type="compositionally biased region" description="Polar residues" evidence="2">
    <location>
        <begin position="308"/>
        <end position="322"/>
    </location>
</feature>
<dbReference type="PROSITE" id="PS50853">
    <property type="entry name" value="FN3"/>
    <property type="match status" value="5"/>
</dbReference>
<dbReference type="InterPro" id="IPR050991">
    <property type="entry name" value="ECM_Regulatory_Proteins"/>
</dbReference>
<evidence type="ECO:0000256" key="1">
    <source>
        <dbReference type="ARBA" id="ARBA00022737"/>
    </source>
</evidence>
<feature type="compositionally biased region" description="Polar residues" evidence="2">
    <location>
        <begin position="38"/>
        <end position="53"/>
    </location>
</feature>
<keyword evidence="3" id="KW-0472">Membrane</keyword>
<feature type="region of interest" description="Disordered" evidence="2">
    <location>
        <begin position="234"/>
        <end position="329"/>
    </location>
</feature>
<dbReference type="Pfam" id="PF00041">
    <property type="entry name" value="fn3"/>
    <property type="match status" value="2"/>
</dbReference>
<feature type="region of interest" description="Disordered" evidence="2">
    <location>
        <begin position="1"/>
        <end position="169"/>
    </location>
</feature>
<feature type="domain" description="Fibronectin type-III" evidence="4">
    <location>
        <begin position="1498"/>
        <end position="1588"/>
    </location>
</feature>
<feature type="compositionally biased region" description="Basic and acidic residues" evidence="2">
    <location>
        <begin position="297"/>
        <end position="307"/>
    </location>
</feature>
<dbReference type="InterPro" id="IPR036116">
    <property type="entry name" value="FN3_sf"/>
</dbReference>
<evidence type="ECO:0000313" key="6">
    <source>
        <dbReference type="WBParaSite" id="SVE_0578300.1"/>
    </source>
</evidence>
<feature type="compositionally biased region" description="Polar residues" evidence="2">
    <location>
        <begin position="596"/>
        <end position="606"/>
    </location>
</feature>
<feature type="compositionally biased region" description="Acidic residues" evidence="2">
    <location>
        <begin position="243"/>
        <end position="255"/>
    </location>
</feature>
<dbReference type="STRING" id="75913.A0A0K0FAD0"/>
<feature type="compositionally biased region" description="Polar residues" evidence="2">
    <location>
        <begin position="613"/>
        <end position="647"/>
    </location>
</feature>
<organism evidence="5 6">
    <name type="scientific">Strongyloides venezuelensis</name>
    <name type="common">Threadworm</name>
    <dbReference type="NCBI Taxonomy" id="75913"/>
    <lineage>
        <taxon>Eukaryota</taxon>
        <taxon>Metazoa</taxon>
        <taxon>Ecdysozoa</taxon>
        <taxon>Nematoda</taxon>
        <taxon>Chromadorea</taxon>
        <taxon>Rhabditida</taxon>
        <taxon>Tylenchina</taxon>
        <taxon>Panagrolaimomorpha</taxon>
        <taxon>Strongyloidoidea</taxon>
        <taxon>Strongyloididae</taxon>
        <taxon>Strongyloides</taxon>
    </lineage>
</organism>
<reference evidence="6" key="2">
    <citation type="submission" date="2015-08" db="UniProtKB">
        <authorList>
            <consortium name="WormBaseParasite"/>
        </authorList>
    </citation>
    <scope>IDENTIFICATION</scope>
</reference>
<feature type="domain" description="Fibronectin type-III" evidence="4">
    <location>
        <begin position="1392"/>
        <end position="1496"/>
    </location>
</feature>
<dbReference type="Proteomes" id="UP000035680">
    <property type="component" value="Unassembled WGS sequence"/>
</dbReference>